<protein>
    <submittedName>
        <fullName evidence="1">Ferritin-like domain-containing protein</fullName>
    </submittedName>
</protein>
<name>A0ABW1KVG8_9PROT</name>
<sequence>MLQKAQRRFLDVLASIYIYNEHRGYSSIDRVLLAVRARHSSERWFIDAVEKHRRDERKHYLMFKKYFEDLGRMPFAVDKSCGHIDRLIRLTFGCSIDELDTDAVTADDELFFRLCRIIMITEIRGMNQLDILLEDKLVTSDERLKKIFEVIRVDEPSHWTPYRDWLENNDGGKPKWNELTADWAVHKSLVFWKVPSVYLNPAMPRRTNWQDDGEAQGIMGAAAAV</sequence>
<dbReference type="InterPro" id="IPR009078">
    <property type="entry name" value="Ferritin-like_SF"/>
</dbReference>
<evidence type="ECO:0000313" key="2">
    <source>
        <dbReference type="Proteomes" id="UP001596116"/>
    </source>
</evidence>
<gene>
    <name evidence="1" type="ORF">ACFMB1_03825</name>
</gene>
<dbReference type="RefSeq" id="WP_379880007.1">
    <property type="nucleotide sequence ID" value="NZ_JBHPON010000001.1"/>
</dbReference>
<proteinExistence type="predicted"/>
<dbReference type="Proteomes" id="UP001596116">
    <property type="component" value="Unassembled WGS sequence"/>
</dbReference>
<reference evidence="1 2" key="1">
    <citation type="submission" date="2024-09" db="EMBL/GenBank/DDBJ databases">
        <authorList>
            <person name="Zhang Z.-H."/>
        </authorList>
    </citation>
    <scope>NUCLEOTIDE SEQUENCE [LARGE SCALE GENOMIC DNA]</scope>
    <source>
        <strain evidence="1 2">HHTR114</strain>
    </source>
</reference>
<keyword evidence="2" id="KW-1185">Reference proteome</keyword>
<evidence type="ECO:0000313" key="1">
    <source>
        <dbReference type="EMBL" id="MFC6034656.1"/>
    </source>
</evidence>
<comment type="caution">
    <text evidence="1">The sequence shown here is derived from an EMBL/GenBank/DDBJ whole genome shotgun (WGS) entry which is preliminary data.</text>
</comment>
<dbReference type="EMBL" id="JBHPON010000001">
    <property type="protein sequence ID" value="MFC6034656.1"/>
    <property type="molecule type" value="Genomic_DNA"/>
</dbReference>
<accession>A0ABW1KVG8</accession>
<dbReference type="SUPFAM" id="SSF47240">
    <property type="entry name" value="Ferritin-like"/>
    <property type="match status" value="1"/>
</dbReference>
<organism evidence="1 2">
    <name type="scientific">Hyphococcus aureus</name>
    <dbReference type="NCBI Taxonomy" id="2666033"/>
    <lineage>
        <taxon>Bacteria</taxon>
        <taxon>Pseudomonadati</taxon>
        <taxon>Pseudomonadota</taxon>
        <taxon>Alphaproteobacteria</taxon>
        <taxon>Parvularculales</taxon>
        <taxon>Parvularculaceae</taxon>
        <taxon>Hyphococcus</taxon>
    </lineage>
</organism>